<dbReference type="Proteomes" id="UP001157034">
    <property type="component" value="Unassembled WGS sequence"/>
</dbReference>
<dbReference type="SUPFAM" id="SSF51679">
    <property type="entry name" value="Bacterial luciferase-like"/>
    <property type="match status" value="1"/>
</dbReference>
<keyword evidence="1" id="KW-0285">Flavoprotein</keyword>
<sequence>MQVADAIEGWVRDTDLDGFNLRQFLTPGTAEDFVEYLVPELQRRGLYRTEYAESTFRERLYGAGNTRLFDRHPGARYRGGAHLDEPVE</sequence>
<evidence type="ECO:0000313" key="5">
    <source>
        <dbReference type="EMBL" id="GMA94172.1"/>
    </source>
</evidence>
<accession>A0ABQ6K5P5</accession>
<comment type="caution">
    <text evidence="5">The sequence shown here is derived from an EMBL/GenBank/DDBJ whole genome shotgun (WGS) entry which is preliminary data.</text>
</comment>
<evidence type="ECO:0000256" key="4">
    <source>
        <dbReference type="ARBA" id="ARBA00023033"/>
    </source>
</evidence>
<keyword evidence="3" id="KW-0560">Oxidoreductase</keyword>
<organism evidence="5 6">
    <name type="scientific">Pseudolysinimonas kribbensis</name>
    <dbReference type="NCBI Taxonomy" id="433641"/>
    <lineage>
        <taxon>Bacteria</taxon>
        <taxon>Bacillati</taxon>
        <taxon>Actinomycetota</taxon>
        <taxon>Actinomycetes</taxon>
        <taxon>Micrococcales</taxon>
        <taxon>Microbacteriaceae</taxon>
        <taxon>Pseudolysinimonas</taxon>
    </lineage>
</organism>
<gene>
    <name evidence="5" type="ORF">GCM10025881_09960</name>
</gene>
<dbReference type="PANTHER" id="PTHR30011:SF16">
    <property type="entry name" value="C2H2 FINGER DOMAIN TRANSCRIPTION FACTOR (EUROFUNG)-RELATED"/>
    <property type="match status" value="1"/>
</dbReference>
<dbReference type="PANTHER" id="PTHR30011">
    <property type="entry name" value="ALKANESULFONATE MONOOXYGENASE-RELATED"/>
    <property type="match status" value="1"/>
</dbReference>
<dbReference type="InterPro" id="IPR036661">
    <property type="entry name" value="Luciferase-like_sf"/>
</dbReference>
<dbReference type="InterPro" id="IPR051260">
    <property type="entry name" value="Diverse_substr_monoxygenases"/>
</dbReference>
<name>A0ABQ6K5P5_9MICO</name>
<evidence type="ECO:0000256" key="2">
    <source>
        <dbReference type="ARBA" id="ARBA00022643"/>
    </source>
</evidence>
<dbReference type="EMBL" id="BSVB01000001">
    <property type="protein sequence ID" value="GMA94172.1"/>
    <property type="molecule type" value="Genomic_DNA"/>
</dbReference>
<keyword evidence="2" id="KW-0288">FMN</keyword>
<proteinExistence type="predicted"/>
<evidence type="ECO:0000256" key="1">
    <source>
        <dbReference type="ARBA" id="ARBA00022630"/>
    </source>
</evidence>
<evidence type="ECO:0000256" key="3">
    <source>
        <dbReference type="ARBA" id="ARBA00023002"/>
    </source>
</evidence>
<dbReference type="Gene3D" id="3.20.20.30">
    <property type="entry name" value="Luciferase-like domain"/>
    <property type="match status" value="1"/>
</dbReference>
<protein>
    <submittedName>
        <fullName evidence="5">Uncharacterized protein</fullName>
    </submittedName>
</protein>
<reference evidence="6" key="1">
    <citation type="journal article" date="2019" name="Int. J. Syst. Evol. Microbiol.">
        <title>The Global Catalogue of Microorganisms (GCM) 10K type strain sequencing project: providing services to taxonomists for standard genome sequencing and annotation.</title>
        <authorList>
            <consortium name="The Broad Institute Genomics Platform"/>
            <consortium name="The Broad Institute Genome Sequencing Center for Infectious Disease"/>
            <person name="Wu L."/>
            <person name="Ma J."/>
        </authorList>
    </citation>
    <scope>NUCLEOTIDE SEQUENCE [LARGE SCALE GENOMIC DNA]</scope>
    <source>
        <strain evidence="6">NBRC 108894</strain>
    </source>
</reference>
<keyword evidence="4" id="KW-0503">Monooxygenase</keyword>
<evidence type="ECO:0000313" key="6">
    <source>
        <dbReference type="Proteomes" id="UP001157034"/>
    </source>
</evidence>
<keyword evidence="6" id="KW-1185">Reference proteome</keyword>